<proteinExistence type="predicted"/>
<dbReference type="Proteomes" id="UP001057402">
    <property type="component" value="Chromosome 7"/>
</dbReference>
<evidence type="ECO:0000313" key="1">
    <source>
        <dbReference type="EMBL" id="KAI4340251.1"/>
    </source>
</evidence>
<evidence type="ECO:0000313" key="2">
    <source>
        <dbReference type="Proteomes" id="UP001057402"/>
    </source>
</evidence>
<accession>A0ACB9NVX5</accession>
<keyword evidence="2" id="KW-1185">Reference proteome</keyword>
<dbReference type="EMBL" id="CM042886">
    <property type="protein sequence ID" value="KAI4340251.1"/>
    <property type="molecule type" value="Genomic_DNA"/>
</dbReference>
<gene>
    <name evidence="1" type="ORF">MLD38_025110</name>
</gene>
<sequence length="533" mass="59892">MAACPGSGAVYRKPCWLTDKKAAGKYVREATGLMVTRNPREVMAALSLLDSALLLSPWMEMALELKARCLLQVRRFKDIADMLQDYIPSLKLSGDFFPSGSSSKGSSQPLSRETTELLPSSSSTESPGFKCFSARELTRWVMGGIWKNCHKRVRWRYLVLGQACCNLGLLEDAMVLLQTGKRLATAAFRRESICWPDDSFTLTSLPEEAMIGTEQNTPPHLLAERRKAAVAALDAGLHSEAIRHFAKILDSRHCAPQGFLAECYVHRATEYKSLGRIVESIACRLCLPDCLHDLEHLKLLYSTILRSRKLPGQAWKRQFLHYREIPKGICVLSAKIQALKQRIASRNTGNVDYYALMGLRRGCSRSELERAYRLLSLKHKPDKAIGFIDNCEFADQKDRDSVTDRAKMLAMLLYRLIQKGYENITTTISKEEATEKERTAMQAAKEGTSSDNVGKSRGRPVQPDEETFRGGQQREEGREPIHLQRVVLPRPGHSSHPVVPGRDQQASSGQVHGLWLLRNRSLVLTNTKSRSRP</sequence>
<protein>
    <submittedName>
        <fullName evidence="1">Uncharacterized protein</fullName>
    </submittedName>
</protein>
<reference evidence="2" key="1">
    <citation type="journal article" date="2023" name="Front. Plant Sci.">
        <title>Chromosomal-level genome assembly of Melastoma candidum provides insights into trichome evolution.</title>
        <authorList>
            <person name="Zhong Y."/>
            <person name="Wu W."/>
            <person name="Sun C."/>
            <person name="Zou P."/>
            <person name="Liu Y."/>
            <person name="Dai S."/>
            <person name="Zhou R."/>
        </authorList>
    </citation>
    <scope>NUCLEOTIDE SEQUENCE [LARGE SCALE GENOMIC DNA]</scope>
</reference>
<name>A0ACB9NVX5_9MYRT</name>
<comment type="caution">
    <text evidence="1">The sequence shown here is derived from an EMBL/GenBank/DDBJ whole genome shotgun (WGS) entry which is preliminary data.</text>
</comment>
<organism evidence="1 2">
    <name type="scientific">Melastoma candidum</name>
    <dbReference type="NCBI Taxonomy" id="119954"/>
    <lineage>
        <taxon>Eukaryota</taxon>
        <taxon>Viridiplantae</taxon>
        <taxon>Streptophyta</taxon>
        <taxon>Embryophyta</taxon>
        <taxon>Tracheophyta</taxon>
        <taxon>Spermatophyta</taxon>
        <taxon>Magnoliopsida</taxon>
        <taxon>eudicotyledons</taxon>
        <taxon>Gunneridae</taxon>
        <taxon>Pentapetalae</taxon>
        <taxon>rosids</taxon>
        <taxon>malvids</taxon>
        <taxon>Myrtales</taxon>
        <taxon>Melastomataceae</taxon>
        <taxon>Melastomatoideae</taxon>
        <taxon>Melastomateae</taxon>
        <taxon>Melastoma</taxon>
    </lineage>
</organism>